<name>A0ABQ5P956_9ACTN</name>
<organism evidence="2 3">
    <name type="scientific">Streptomyces yaizuensis</name>
    <dbReference type="NCBI Taxonomy" id="2989713"/>
    <lineage>
        <taxon>Bacteria</taxon>
        <taxon>Bacillati</taxon>
        <taxon>Actinomycetota</taxon>
        <taxon>Actinomycetes</taxon>
        <taxon>Kitasatosporales</taxon>
        <taxon>Streptomycetaceae</taxon>
        <taxon>Streptomyces</taxon>
    </lineage>
</organism>
<gene>
    <name evidence="2" type="ORF">SYYSPA8_32550</name>
</gene>
<proteinExistence type="predicted"/>
<sequence>MARRPYAKLAAAAAVTLLLGGATAPVAYAAPAVVPTVSVAAPVSPCAREGDVIADDENPHIYYVCDQFLYPNLYTCPLDWYFYPGPNVCLPIPPGGERLPA</sequence>
<accession>A0ABQ5P956</accession>
<feature type="signal peptide" evidence="1">
    <location>
        <begin position="1"/>
        <end position="29"/>
    </location>
</feature>
<dbReference type="SUPFAM" id="SSF57625">
    <property type="entry name" value="Invertebrate chitin-binding proteins"/>
    <property type="match status" value="1"/>
</dbReference>
<comment type="caution">
    <text evidence="2">The sequence shown here is derived from an EMBL/GenBank/DDBJ whole genome shotgun (WGS) entry which is preliminary data.</text>
</comment>
<dbReference type="Proteomes" id="UP001291653">
    <property type="component" value="Unassembled WGS sequence"/>
</dbReference>
<dbReference type="InterPro" id="IPR036508">
    <property type="entry name" value="Chitin-bd_dom_sf"/>
</dbReference>
<keyword evidence="1" id="KW-0732">Signal</keyword>
<evidence type="ECO:0000313" key="3">
    <source>
        <dbReference type="Proteomes" id="UP001291653"/>
    </source>
</evidence>
<dbReference type="EMBL" id="BSBI01000018">
    <property type="protein sequence ID" value="GLF99129.1"/>
    <property type="molecule type" value="Genomic_DNA"/>
</dbReference>
<reference evidence="2 3" key="1">
    <citation type="submission" date="2022-10" db="EMBL/GenBank/DDBJ databases">
        <title>Draft genome sequence of Streptomyces sp. YSPA8.</title>
        <authorList>
            <person name="Moriuchi R."/>
            <person name="Dohra H."/>
            <person name="Yamamura H."/>
            <person name="Kodani S."/>
        </authorList>
    </citation>
    <scope>NUCLEOTIDE SEQUENCE [LARGE SCALE GENOMIC DNA]</scope>
    <source>
        <strain evidence="2 3">YSPA8</strain>
    </source>
</reference>
<feature type="chain" id="PRO_5045787878" description="Chitin-binding type-2 domain-containing protein" evidence="1">
    <location>
        <begin position="30"/>
        <end position="101"/>
    </location>
</feature>
<protein>
    <recommendedName>
        <fullName evidence="4">Chitin-binding type-2 domain-containing protein</fullName>
    </recommendedName>
</protein>
<dbReference type="RefSeq" id="WP_323451083.1">
    <property type="nucleotide sequence ID" value="NZ_BSBI01000018.1"/>
</dbReference>
<evidence type="ECO:0000313" key="2">
    <source>
        <dbReference type="EMBL" id="GLF99129.1"/>
    </source>
</evidence>
<evidence type="ECO:0000256" key="1">
    <source>
        <dbReference type="SAM" id="SignalP"/>
    </source>
</evidence>
<evidence type="ECO:0008006" key="4">
    <source>
        <dbReference type="Google" id="ProtNLM"/>
    </source>
</evidence>
<keyword evidence="3" id="KW-1185">Reference proteome</keyword>